<keyword evidence="12" id="KW-1185">Reference proteome</keyword>
<dbReference type="EMBL" id="PGCJ01000181">
    <property type="protein sequence ID" value="PLW40459.1"/>
    <property type="molecule type" value="Genomic_DNA"/>
</dbReference>
<evidence type="ECO:0000256" key="3">
    <source>
        <dbReference type="ARBA" id="ARBA00022816"/>
    </source>
</evidence>
<feature type="region of interest" description="Disordered" evidence="9">
    <location>
        <begin position="137"/>
        <end position="165"/>
    </location>
</feature>
<dbReference type="GO" id="GO:0006999">
    <property type="term" value="P:nuclear pore organization"/>
    <property type="evidence" value="ECO:0007669"/>
    <property type="project" value="TreeGrafter"/>
</dbReference>
<evidence type="ECO:0000256" key="6">
    <source>
        <dbReference type="ARBA" id="ARBA00023132"/>
    </source>
</evidence>
<dbReference type="Pfam" id="PF05172">
    <property type="entry name" value="RRM_Nup35"/>
    <property type="match status" value="1"/>
</dbReference>
<keyword evidence="7 8" id="KW-0539">Nucleus</keyword>
<comment type="subcellular location">
    <subcellularLocation>
        <location evidence="1">Nucleus</location>
        <location evidence="1">Nuclear pore complex</location>
    </subcellularLocation>
</comment>
<dbReference type="GO" id="GO:0005543">
    <property type="term" value="F:phospholipid binding"/>
    <property type="evidence" value="ECO:0007669"/>
    <property type="project" value="TreeGrafter"/>
</dbReference>
<dbReference type="Proteomes" id="UP000235388">
    <property type="component" value="Unassembled WGS sequence"/>
</dbReference>
<comment type="caution">
    <text evidence="11">The sequence shown here is derived from an EMBL/GenBank/DDBJ whole genome shotgun (WGS) entry which is preliminary data.</text>
</comment>
<organism evidence="11 12">
    <name type="scientific">Puccinia coronata f. sp. avenae</name>
    <dbReference type="NCBI Taxonomy" id="200324"/>
    <lineage>
        <taxon>Eukaryota</taxon>
        <taxon>Fungi</taxon>
        <taxon>Dikarya</taxon>
        <taxon>Basidiomycota</taxon>
        <taxon>Pucciniomycotina</taxon>
        <taxon>Pucciniomycetes</taxon>
        <taxon>Pucciniales</taxon>
        <taxon>Pucciniaceae</taxon>
        <taxon>Puccinia</taxon>
    </lineage>
</organism>
<feature type="region of interest" description="Disordered" evidence="9">
    <location>
        <begin position="336"/>
        <end position="357"/>
    </location>
</feature>
<keyword evidence="6 8" id="KW-0906">Nuclear pore complex</keyword>
<evidence type="ECO:0000256" key="8">
    <source>
        <dbReference type="PROSITE-ProRule" id="PRU00804"/>
    </source>
</evidence>
<dbReference type="Gene3D" id="3.30.70.330">
    <property type="match status" value="1"/>
</dbReference>
<dbReference type="PROSITE" id="PS51472">
    <property type="entry name" value="RRM_NUP35"/>
    <property type="match status" value="1"/>
</dbReference>
<sequence>MPFPQSPSFGGSGSGSPLNLNPSVGSDGPRQYSAGYISTTSSTGHYHMDHSQSMNAISQKNALPDQDDWVSSPINSNRMRTGTGAGSTSKSPYRGSGGGLFAFKDSTPLKSSRNSGLFGSTCKVPSLMNSKRISDAMEDDAPPKESLLDDETSNSKNLRPDLSGHRSLASSLTTHAMNQASNDTSHDDRSPQTSSPAGYKVYVFGFTPSQQSFVMDHFSSIGELLCPPELSSEGGNWAIVTYKHNTAAQRAVRKNGEILGGIIMIGCKFADSSYSPVEARDTRPGSEQRKFAGATTGLARSSSMIVSRSLKTYDSTEAFATPTQANEKGLLGMISNAGKPNPSIFQNQTENPSKDDAKSSYINRALDLVFGW</sequence>
<name>A0A2N5URT6_9BASI</name>
<proteinExistence type="predicted"/>
<dbReference type="GO" id="GO:0051028">
    <property type="term" value="P:mRNA transport"/>
    <property type="evidence" value="ECO:0007669"/>
    <property type="project" value="UniProtKB-UniRule"/>
</dbReference>
<dbReference type="AlphaFoldDB" id="A0A2N5URT6"/>
<dbReference type="PANTHER" id="PTHR21527">
    <property type="entry name" value="NUCLEOPORIN NUP35"/>
    <property type="match status" value="1"/>
</dbReference>
<accession>A0A2N5URT6</accession>
<protein>
    <recommendedName>
        <fullName evidence="10">RRM Nup35-type domain-containing protein</fullName>
    </recommendedName>
</protein>
<feature type="compositionally biased region" description="Polar residues" evidence="9">
    <location>
        <begin position="72"/>
        <end position="91"/>
    </location>
</feature>
<feature type="domain" description="RRM Nup35-type" evidence="10">
    <location>
        <begin position="195"/>
        <end position="277"/>
    </location>
</feature>
<dbReference type="SUPFAM" id="SSF54928">
    <property type="entry name" value="RNA-binding domain, RBD"/>
    <property type="match status" value="1"/>
</dbReference>
<dbReference type="InterPro" id="IPR007846">
    <property type="entry name" value="RRM_NUP35_dom"/>
</dbReference>
<feature type="region of interest" description="Disordered" evidence="9">
    <location>
        <begin position="62"/>
        <end position="95"/>
    </location>
</feature>
<feature type="region of interest" description="Disordered" evidence="9">
    <location>
        <begin position="1"/>
        <end position="48"/>
    </location>
</feature>
<dbReference type="PANTHER" id="PTHR21527:SF6">
    <property type="entry name" value="NUCLEOPORIN NUP35"/>
    <property type="match status" value="1"/>
</dbReference>
<dbReference type="GO" id="GO:0044615">
    <property type="term" value="C:nuclear pore nuclear basket"/>
    <property type="evidence" value="ECO:0007669"/>
    <property type="project" value="TreeGrafter"/>
</dbReference>
<evidence type="ECO:0000256" key="9">
    <source>
        <dbReference type="SAM" id="MobiDB-lite"/>
    </source>
</evidence>
<dbReference type="GO" id="GO:0006607">
    <property type="term" value="P:NLS-bearing protein import into nucleus"/>
    <property type="evidence" value="ECO:0007669"/>
    <property type="project" value="TreeGrafter"/>
</dbReference>
<keyword evidence="5" id="KW-0811">Translocation</keyword>
<dbReference type="OrthoDB" id="3365060at2759"/>
<keyword evidence="4" id="KW-0653">Protein transport</keyword>
<evidence type="ECO:0000256" key="2">
    <source>
        <dbReference type="ARBA" id="ARBA00022448"/>
    </source>
</evidence>
<keyword evidence="3 8" id="KW-0509">mRNA transport</keyword>
<evidence type="ECO:0000259" key="10">
    <source>
        <dbReference type="PROSITE" id="PS51472"/>
    </source>
</evidence>
<dbReference type="GO" id="GO:0017056">
    <property type="term" value="F:structural constituent of nuclear pore"/>
    <property type="evidence" value="ECO:0007669"/>
    <property type="project" value="TreeGrafter"/>
</dbReference>
<dbReference type="GO" id="GO:0003676">
    <property type="term" value="F:nucleic acid binding"/>
    <property type="evidence" value="ECO:0007669"/>
    <property type="project" value="InterPro"/>
</dbReference>
<dbReference type="STRING" id="200324.A0A2N5URT6"/>
<gene>
    <name evidence="11" type="ORF">PCANC_09348</name>
</gene>
<evidence type="ECO:0000256" key="1">
    <source>
        <dbReference type="ARBA" id="ARBA00004567"/>
    </source>
</evidence>
<dbReference type="InterPro" id="IPR035979">
    <property type="entry name" value="RBD_domain_sf"/>
</dbReference>
<evidence type="ECO:0000256" key="5">
    <source>
        <dbReference type="ARBA" id="ARBA00023010"/>
    </source>
</evidence>
<evidence type="ECO:0000256" key="7">
    <source>
        <dbReference type="ARBA" id="ARBA00023242"/>
    </source>
</evidence>
<evidence type="ECO:0000313" key="11">
    <source>
        <dbReference type="EMBL" id="PLW40459.1"/>
    </source>
</evidence>
<keyword evidence="2 8" id="KW-0813">Transport</keyword>
<dbReference type="GO" id="GO:0044613">
    <property type="term" value="C:nuclear pore central transport channel"/>
    <property type="evidence" value="ECO:0007669"/>
    <property type="project" value="TreeGrafter"/>
</dbReference>
<evidence type="ECO:0000313" key="12">
    <source>
        <dbReference type="Proteomes" id="UP000235388"/>
    </source>
</evidence>
<reference evidence="11 12" key="1">
    <citation type="submission" date="2017-11" db="EMBL/GenBank/DDBJ databases">
        <title>De novo assembly and phasing of dikaryotic genomes from two isolates of Puccinia coronata f. sp. avenae, the causal agent of oat crown rust.</title>
        <authorList>
            <person name="Miller M.E."/>
            <person name="Zhang Y."/>
            <person name="Omidvar V."/>
            <person name="Sperschneider J."/>
            <person name="Schwessinger B."/>
            <person name="Raley C."/>
            <person name="Palmer J.M."/>
            <person name="Garnica D."/>
            <person name="Upadhyaya N."/>
            <person name="Rathjen J."/>
            <person name="Taylor J.M."/>
            <person name="Park R.F."/>
            <person name="Dodds P.N."/>
            <person name="Hirsch C.D."/>
            <person name="Kianian S.F."/>
            <person name="Figueroa M."/>
        </authorList>
    </citation>
    <scope>NUCLEOTIDE SEQUENCE [LARGE SCALE GENOMIC DNA]</scope>
    <source>
        <strain evidence="11">12NC29</strain>
    </source>
</reference>
<evidence type="ECO:0000256" key="4">
    <source>
        <dbReference type="ARBA" id="ARBA00022927"/>
    </source>
</evidence>
<dbReference type="InterPro" id="IPR012677">
    <property type="entry name" value="Nucleotide-bd_a/b_plait_sf"/>
</dbReference>